<keyword evidence="3" id="KW-1185">Reference proteome</keyword>
<proteinExistence type="predicted"/>
<sequence>MSQYERLKDPYTPYAPSQSTLRVAGFESLQYEDPVTPLHRQKTKALGAWGKLRSTQFAGDLFLALIPIFFIVVAAIAAHVNNKPITPTGAHVEKILPLLPSIFPIVFAALMGKFFKHLALYRAERGVALLELERLVGCQSLFAAVERQFAIRRLDVWGLGILSLWALSPVGGQAALRILHREPHVVPINQTLRYLPIEAAQFTSMGGADMASEDYPSYGPLYLASLRTNKGLQNATMDLWGNVKIPDIDSLTITNQSLGKDWLNVDYTRPVTYTSLLGLPVFGIPTPGNSSFETISRYNKLECPNVTFVGNTTTWNSSTWGSSFKMNYGFSTNSTATGIQSFQLLSMGRTNGSEVNCTVAQRDVISHVECQGLKCQVNAMRPSTVAVADRDPFQIIGFRNMLNQFPSVTIWRKSHLTVEGSTPTEQWLIDPDTNFTQIYTFGNLSSIDKRDLGERMQILYNTFWQSTFGAQHIVGQTSTNLSYYDQAPIMAGTNMNISFNSTTASGVRYGEQRLHCDWVFVVLLLVTSIILLCAGLISVYLKEKTLAPDILGYASSAAHENPYFPTNRTYSTHKDGLQRARALEDVKVMIGDVKGDSDVGHIAFAAVQPGVQRLRKGRVYG</sequence>
<protein>
    <submittedName>
        <fullName evidence="2">Uncharacterized protein</fullName>
    </submittedName>
</protein>
<feature type="transmembrane region" description="Helical" evidence="1">
    <location>
        <begin position="518"/>
        <end position="541"/>
    </location>
</feature>
<dbReference type="AlphaFoldDB" id="A0A517L0A3"/>
<keyword evidence="1" id="KW-0812">Transmembrane</keyword>
<evidence type="ECO:0000313" key="2">
    <source>
        <dbReference type="EMBL" id="QDS69062.1"/>
    </source>
</evidence>
<dbReference type="EMBL" id="CP042186">
    <property type="protein sequence ID" value="QDS69062.1"/>
    <property type="molecule type" value="Genomic_DNA"/>
</dbReference>
<evidence type="ECO:0000256" key="1">
    <source>
        <dbReference type="SAM" id="Phobius"/>
    </source>
</evidence>
<name>A0A517L0A3_9PEZI</name>
<accession>A0A517L0A3</accession>
<evidence type="ECO:0000313" key="3">
    <source>
        <dbReference type="Proteomes" id="UP000316270"/>
    </source>
</evidence>
<organism evidence="2 3">
    <name type="scientific">Venturia effusa</name>
    <dbReference type="NCBI Taxonomy" id="50376"/>
    <lineage>
        <taxon>Eukaryota</taxon>
        <taxon>Fungi</taxon>
        <taxon>Dikarya</taxon>
        <taxon>Ascomycota</taxon>
        <taxon>Pezizomycotina</taxon>
        <taxon>Dothideomycetes</taxon>
        <taxon>Pleosporomycetidae</taxon>
        <taxon>Venturiales</taxon>
        <taxon>Venturiaceae</taxon>
        <taxon>Venturia</taxon>
    </lineage>
</organism>
<feature type="transmembrane region" description="Helical" evidence="1">
    <location>
        <begin position="61"/>
        <end position="80"/>
    </location>
</feature>
<reference evidence="2 3" key="1">
    <citation type="submission" date="2019-07" db="EMBL/GenBank/DDBJ databases">
        <title>Finished genome of Venturia effusa.</title>
        <authorList>
            <person name="Young C.A."/>
            <person name="Cox M.P."/>
            <person name="Ganley A.R.D."/>
            <person name="David W.J."/>
        </authorList>
    </citation>
    <scope>NUCLEOTIDE SEQUENCE [LARGE SCALE GENOMIC DNA]</scope>
    <source>
        <strain evidence="3">albino</strain>
    </source>
</reference>
<gene>
    <name evidence="2" type="ORF">FKW77_009901</name>
</gene>
<dbReference type="OrthoDB" id="3692311at2759"/>
<dbReference type="Proteomes" id="UP000316270">
    <property type="component" value="Chromosome 2"/>
</dbReference>
<dbReference type="STRING" id="50376.A0A517L0A3"/>
<keyword evidence="1" id="KW-1133">Transmembrane helix</keyword>
<keyword evidence="1" id="KW-0472">Membrane</keyword>
<feature type="transmembrane region" description="Helical" evidence="1">
    <location>
        <begin position="95"/>
        <end position="115"/>
    </location>
</feature>